<evidence type="ECO:0000313" key="1">
    <source>
        <dbReference type="EMBL" id="MBP2166977.1"/>
    </source>
</evidence>
<keyword evidence="2" id="KW-1185">Reference proteome</keyword>
<gene>
    <name evidence="1" type="ORF">J2125_000169</name>
</gene>
<name>A0ABS4P2V0_9GAMM</name>
<dbReference type="Proteomes" id="UP001195624">
    <property type="component" value="Unassembled WGS sequence"/>
</dbReference>
<reference evidence="2" key="2">
    <citation type="submission" date="2023-07" db="EMBL/GenBank/DDBJ databases">
        <title>Genome mining of underrepresented organisms for secondary metabolites.</title>
        <authorList>
            <person name="D'Agostino P.M."/>
        </authorList>
    </citation>
    <scope>NUCLEOTIDE SEQUENCE [LARGE SCALE GENOMIC DNA]</scope>
    <source>
        <strain evidence="2">WS4403</strain>
    </source>
</reference>
<evidence type="ECO:0000313" key="2">
    <source>
        <dbReference type="Proteomes" id="UP001195624"/>
    </source>
</evidence>
<reference evidence="1 2" key="1">
    <citation type="submission" date="2021-03" db="EMBL/GenBank/DDBJ databases">
        <authorList>
            <person name="D'Agostino P."/>
            <person name="Huntemann M."/>
            <person name="Clum A."/>
            <person name="Spunde A."/>
            <person name="Palaniappan K."/>
            <person name="Ritter S."/>
            <person name="Mikhailova N."/>
            <person name="Chen I.-M."/>
            <person name="Stamatis D."/>
            <person name="Reddy T."/>
            <person name="O'Malley R."/>
            <person name="Daum C."/>
            <person name="Shapiro N."/>
            <person name="Ivanova N."/>
            <person name="Kyrpides N."/>
            <person name="Woyke T."/>
        </authorList>
    </citation>
    <scope>NUCLEOTIDE SEQUENCE [LARGE SCALE GENOMIC DNA]</scope>
    <source>
        <strain evidence="1 2">WS4403</strain>
    </source>
</reference>
<accession>A0ABS4P2V0</accession>
<dbReference type="EMBL" id="JAGGMQ010000001">
    <property type="protein sequence ID" value="MBP2166977.1"/>
    <property type="molecule type" value="Genomic_DNA"/>
</dbReference>
<protein>
    <submittedName>
        <fullName evidence="1">Uncharacterized protein</fullName>
    </submittedName>
</protein>
<comment type="caution">
    <text evidence="1">The sequence shown here is derived from an EMBL/GenBank/DDBJ whole genome shotgun (WGS) entry which is preliminary data.</text>
</comment>
<sequence length="35" mass="3998">MDDRKQFILTLVLIFTGSLLLLEVLARLVHFIIVG</sequence>
<proteinExistence type="predicted"/>
<organism evidence="1 2">
    <name type="scientific">Winslowiella toletana</name>
    <dbReference type="NCBI Taxonomy" id="92490"/>
    <lineage>
        <taxon>Bacteria</taxon>
        <taxon>Pseudomonadati</taxon>
        <taxon>Pseudomonadota</taxon>
        <taxon>Gammaproteobacteria</taxon>
        <taxon>Enterobacterales</taxon>
        <taxon>Erwiniaceae</taxon>
        <taxon>Winslowiella</taxon>
    </lineage>
</organism>